<proteinExistence type="predicted"/>
<reference evidence="3" key="1">
    <citation type="journal article" date="2019" name="Int. J. Syst. Evol. Microbiol.">
        <title>The Global Catalogue of Microorganisms (GCM) 10K type strain sequencing project: providing services to taxonomists for standard genome sequencing and annotation.</title>
        <authorList>
            <consortium name="The Broad Institute Genomics Platform"/>
            <consortium name="The Broad Institute Genome Sequencing Center for Infectious Disease"/>
            <person name="Wu L."/>
            <person name="Ma J."/>
        </authorList>
    </citation>
    <scope>NUCLEOTIDE SEQUENCE [LARGE SCALE GENOMIC DNA]</scope>
    <source>
        <strain evidence="3">CECT 8482</strain>
    </source>
</reference>
<evidence type="ECO:0008006" key="4">
    <source>
        <dbReference type="Google" id="ProtNLM"/>
    </source>
</evidence>
<dbReference type="EMBL" id="JAUFRC010000003">
    <property type="protein sequence ID" value="MDN3713877.1"/>
    <property type="molecule type" value="Genomic_DNA"/>
</dbReference>
<gene>
    <name evidence="2" type="ORF">QWZ10_22705</name>
</gene>
<feature type="transmembrane region" description="Helical" evidence="1">
    <location>
        <begin position="231"/>
        <end position="254"/>
    </location>
</feature>
<dbReference type="Gene3D" id="1.10.287.130">
    <property type="match status" value="1"/>
</dbReference>
<name>A0ABT8DDL9_9RHOB</name>
<accession>A0ABT8DDL9</accession>
<dbReference type="SUPFAM" id="SSF47384">
    <property type="entry name" value="Homodimeric domain of signal transducing histidine kinase"/>
    <property type="match status" value="1"/>
</dbReference>
<organism evidence="2 3">
    <name type="scientific">Paracoccus cavernae</name>
    <dbReference type="NCBI Taxonomy" id="1571207"/>
    <lineage>
        <taxon>Bacteria</taxon>
        <taxon>Pseudomonadati</taxon>
        <taxon>Pseudomonadota</taxon>
        <taxon>Alphaproteobacteria</taxon>
        <taxon>Rhodobacterales</taxon>
        <taxon>Paracoccaceae</taxon>
        <taxon>Paracoccus</taxon>
    </lineage>
</organism>
<protein>
    <recommendedName>
        <fullName evidence="4">Signal transduction histidine kinase dimerisation/phosphoacceptor domain-containing protein</fullName>
    </recommendedName>
</protein>
<sequence>MNHIAPLRIWPLLGWFVAAALCLGAVALANYRNGLATLVTGLSEAETVLAEKLAQHDAHLTALAALARMPVESGPSAGVAPSASVQVLAEAIETFYPRITEIATIDAGTAREIRYGGASGPQAGPSDVAALPELEKAGSSALRIQAGLAEYEIVKLAAPGLFLRMRINARALLDPVLMARGDGFRLSFGPDLLVGNDPAPALLTASRAVAVNSASQPLRLEMTHGFTLGDLLPFVVVVPLLLGLGAIALLIGAYRRAVLARRQGEIRAALLEQETRLAHAGRVNALGEMASGIAHELAQPVAALLSQSQAARRAMEQDRRDILTLALDANVGEAKRAGDILARMRASIAGEAPILADVAVRDALADALALIRPQLAQQGIAFVLDDTAEGPRSASIPSPSSRSCTIFCAMARML</sequence>
<dbReference type="InterPro" id="IPR036097">
    <property type="entry name" value="HisK_dim/P_sf"/>
</dbReference>
<evidence type="ECO:0000256" key="1">
    <source>
        <dbReference type="SAM" id="Phobius"/>
    </source>
</evidence>
<evidence type="ECO:0000313" key="2">
    <source>
        <dbReference type="EMBL" id="MDN3713877.1"/>
    </source>
</evidence>
<keyword evidence="1" id="KW-0812">Transmembrane</keyword>
<keyword evidence="1" id="KW-1133">Transmembrane helix</keyword>
<keyword evidence="1" id="KW-0472">Membrane</keyword>
<comment type="caution">
    <text evidence="2">The sequence shown here is derived from an EMBL/GenBank/DDBJ whole genome shotgun (WGS) entry which is preliminary data.</text>
</comment>
<dbReference type="Proteomes" id="UP001243846">
    <property type="component" value="Unassembled WGS sequence"/>
</dbReference>
<evidence type="ECO:0000313" key="3">
    <source>
        <dbReference type="Proteomes" id="UP001243846"/>
    </source>
</evidence>
<keyword evidence="3" id="KW-1185">Reference proteome</keyword>